<dbReference type="Pfam" id="PF02811">
    <property type="entry name" value="PHP"/>
    <property type="match status" value="1"/>
</dbReference>
<dbReference type="InterPro" id="IPR003141">
    <property type="entry name" value="Pol/His_phosphatase_N"/>
</dbReference>
<reference evidence="2 3" key="1">
    <citation type="submission" date="2018-10" db="EMBL/GenBank/DDBJ databases">
        <title>Co-occurring genomic capacity for anaerobic methane metabolism and dissimilatory sulfite reduction discovered in the Korarchaeota.</title>
        <authorList>
            <person name="Mckay L.J."/>
            <person name="Dlakic M."/>
            <person name="Fields M.W."/>
            <person name="Delmont T.O."/>
            <person name="Eren A.M."/>
            <person name="Jay Z.J."/>
            <person name="Klingelsmith K.B."/>
            <person name="Rusch D.B."/>
            <person name="Inskeep W.P."/>
        </authorList>
    </citation>
    <scope>NUCLEOTIDE SEQUENCE [LARGE SCALE GENOMIC DNA]</scope>
    <source>
        <strain evidence="2 3">MDKW</strain>
    </source>
</reference>
<dbReference type="AlphaFoldDB" id="A0A429GVU9"/>
<dbReference type="GO" id="GO:0035312">
    <property type="term" value="F:5'-3' DNA exonuclease activity"/>
    <property type="evidence" value="ECO:0007669"/>
    <property type="project" value="TreeGrafter"/>
</dbReference>
<organism evidence="2 3">
    <name type="scientific">Candidatus Methanodesulfokora washburnensis</name>
    <dbReference type="NCBI Taxonomy" id="2478471"/>
    <lineage>
        <taxon>Archaea</taxon>
        <taxon>Thermoproteota</taxon>
        <taxon>Candidatus Korarchaeia</taxon>
        <taxon>Candidatus Korarchaeia incertae sedis</taxon>
        <taxon>Candidatus Methanodesulfokora</taxon>
    </lineage>
</organism>
<dbReference type="Gene3D" id="3.20.20.140">
    <property type="entry name" value="Metal-dependent hydrolases"/>
    <property type="match status" value="1"/>
</dbReference>
<protein>
    <submittedName>
        <fullName evidence="2">PHP domain-containing protein</fullName>
    </submittedName>
</protein>
<dbReference type="InterPro" id="IPR016195">
    <property type="entry name" value="Pol/histidinol_Pase-like"/>
</dbReference>
<sequence length="198" mass="22206">MYDLHIHTKFSKDSLSEPHKIIEIAKKKGLSGVAITDHNSMQGYISAREAARKLDIDLIPGEEIMTNRGEILAYLISEEVKPHRSPEETIEEIREQGGISAIAHPFRGKSIRLGSIVRLVDFIEVTNGRSSRQENEKALKLATEYGKKGIGGSDAHTLREVGQVITVGGLRPERIIARECPYRYLFIIYSSIVKLIRL</sequence>
<feature type="domain" description="Polymerase/histidinol phosphatase N-terminal" evidence="1">
    <location>
        <begin position="2"/>
        <end position="68"/>
    </location>
</feature>
<dbReference type="InterPro" id="IPR052018">
    <property type="entry name" value="PHP_domain"/>
</dbReference>
<dbReference type="RefSeq" id="WP_125670345.1">
    <property type="nucleotide sequence ID" value="NZ_RCOS01000026.1"/>
</dbReference>
<dbReference type="OrthoDB" id="63337at2157"/>
<accession>A0A429GVU9</accession>
<dbReference type="SUPFAM" id="SSF89550">
    <property type="entry name" value="PHP domain-like"/>
    <property type="match status" value="1"/>
</dbReference>
<keyword evidence="3" id="KW-1185">Reference proteome</keyword>
<dbReference type="Pfam" id="PF13263">
    <property type="entry name" value="PHP_C"/>
    <property type="match status" value="1"/>
</dbReference>
<name>A0A429GVU9_9CREN</name>
<dbReference type="GO" id="GO:0004534">
    <property type="term" value="F:5'-3' RNA exonuclease activity"/>
    <property type="evidence" value="ECO:0007669"/>
    <property type="project" value="TreeGrafter"/>
</dbReference>
<gene>
    <name evidence="2" type="ORF">D6D85_01755</name>
</gene>
<dbReference type="SMART" id="SM00481">
    <property type="entry name" value="POLIIIAc"/>
    <property type="match status" value="1"/>
</dbReference>
<evidence type="ECO:0000259" key="1">
    <source>
        <dbReference type="SMART" id="SM00481"/>
    </source>
</evidence>
<dbReference type="InterPro" id="IPR004013">
    <property type="entry name" value="PHP_dom"/>
</dbReference>
<proteinExistence type="predicted"/>
<dbReference type="EMBL" id="RCOS01000026">
    <property type="protein sequence ID" value="RSN78018.1"/>
    <property type="molecule type" value="Genomic_DNA"/>
</dbReference>
<dbReference type="PANTHER" id="PTHR42924">
    <property type="entry name" value="EXONUCLEASE"/>
    <property type="match status" value="1"/>
</dbReference>
<dbReference type="PANTHER" id="PTHR42924:SF3">
    <property type="entry name" value="POLYMERASE_HISTIDINOL PHOSPHATASE N-TERMINAL DOMAIN-CONTAINING PROTEIN"/>
    <property type="match status" value="1"/>
</dbReference>
<comment type="caution">
    <text evidence="2">The sequence shown here is derived from an EMBL/GenBank/DDBJ whole genome shotgun (WGS) entry which is preliminary data.</text>
</comment>
<dbReference type="CDD" id="cd07438">
    <property type="entry name" value="PHP_HisPPase_AMP"/>
    <property type="match status" value="1"/>
</dbReference>
<evidence type="ECO:0000313" key="2">
    <source>
        <dbReference type="EMBL" id="RSN78018.1"/>
    </source>
</evidence>
<evidence type="ECO:0000313" key="3">
    <source>
        <dbReference type="Proteomes" id="UP000277582"/>
    </source>
</evidence>
<dbReference type="Proteomes" id="UP000277582">
    <property type="component" value="Unassembled WGS sequence"/>
</dbReference>